<keyword evidence="1" id="KW-0472">Membrane</keyword>
<dbReference type="Proteomes" id="UP001175211">
    <property type="component" value="Unassembled WGS sequence"/>
</dbReference>
<keyword evidence="1" id="KW-0812">Transmembrane</keyword>
<feature type="transmembrane region" description="Helical" evidence="1">
    <location>
        <begin position="39"/>
        <end position="56"/>
    </location>
</feature>
<dbReference type="RefSeq" id="XP_060328604.1">
    <property type="nucleotide sequence ID" value="XM_060482772.1"/>
</dbReference>
<keyword evidence="1" id="KW-1133">Transmembrane helix</keyword>
<name>A0AA39N0Z8_ARMTA</name>
<comment type="caution">
    <text evidence="2">The sequence shown here is derived from an EMBL/GenBank/DDBJ whole genome shotgun (WGS) entry which is preliminary data.</text>
</comment>
<organism evidence="2 3">
    <name type="scientific">Armillaria tabescens</name>
    <name type="common">Ringless honey mushroom</name>
    <name type="synonym">Agaricus tabescens</name>
    <dbReference type="NCBI Taxonomy" id="1929756"/>
    <lineage>
        <taxon>Eukaryota</taxon>
        <taxon>Fungi</taxon>
        <taxon>Dikarya</taxon>
        <taxon>Basidiomycota</taxon>
        <taxon>Agaricomycotina</taxon>
        <taxon>Agaricomycetes</taxon>
        <taxon>Agaricomycetidae</taxon>
        <taxon>Agaricales</taxon>
        <taxon>Marasmiineae</taxon>
        <taxon>Physalacriaceae</taxon>
        <taxon>Desarmillaria</taxon>
    </lineage>
</organism>
<dbReference type="GeneID" id="85366320"/>
<gene>
    <name evidence="2" type="ORF">EV420DRAFT_605686</name>
</gene>
<protein>
    <submittedName>
        <fullName evidence="2">Uncharacterized protein</fullName>
    </submittedName>
</protein>
<dbReference type="EMBL" id="JAUEPS010000027">
    <property type="protein sequence ID" value="KAK0454216.1"/>
    <property type="molecule type" value="Genomic_DNA"/>
</dbReference>
<evidence type="ECO:0000313" key="3">
    <source>
        <dbReference type="Proteomes" id="UP001175211"/>
    </source>
</evidence>
<keyword evidence="3" id="KW-1185">Reference proteome</keyword>
<evidence type="ECO:0000313" key="2">
    <source>
        <dbReference type="EMBL" id="KAK0454216.1"/>
    </source>
</evidence>
<evidence type="ECO:0000256" key="1">
    <source>
        <dbReference type="SAM" id="Phobius"/>
    </source>
</evidence>
<reference evidence="2" key="1">
    <citation type="submission" date="2023-06" db="EMBL/GenBank/DDBJ databases">
        <authorList>
            <consortium name="Lawrence Berkeley National Laboratory"/>
            <person name="Ahrendt S."/>
            <person name="Sahu N."/>
            <person name="Indic B."/>
            <person name="Wong-Bajracharya J."/>
            <person name="Merenyi Z."/>
            <person name="Ke H.-M."/>
            <person name="Monk M."/>
            <person name="Kocsube S."/>
            <person name="Drula E."/>
            <person name="Lipzen A."/>
            <person name="Balint B."/>
            <person name="Henrissat B."/>
            <person name="Andreopoulos B."/>
            <person name="Martin F.M."/>
            <person name="Harder C.B."/>
            <person name="Rigling D."/>
            <person name="Ford K.L."/>
            <person name="Foster G.D."/>
            <person name="Pangilinan J."/>
            <person name="Papanicolaou A."/>
            <person name="Barry K."/>
            <person name="LaButti K."/>
            <person name="Viragh M."/>
            <person name="Koriabine M."/>
            <person name="Yan M."/>
            <person name="Riley R."/>
            <person name="Champramary S."/>
            <person name="Plett K.L."/>
            <person name="Tsai I.J."/>
            <person name="Slot J."/>
            <person name="Sipos G."/>
            <person name="Plett J."/>
            <person name="Nagy L.G."/>
            <person name="Grigoriev I.V."/>
        </authorList>
    </citation>
    <scope>NUCLEOTIDE SEQUENCE</scope>
    <source>
        <strain evidence="2">CCBAS 213</strain>
    </source>
</reference>
<sequence length="121" mass="13802">MRILKVGFLHASLCICWSSSVLVILLSRWSQMGTETGKLNLMILHCLLSFWSAIIVKCSKRRRFCPGYLISWHGSTLSCAPSPCFSATDHSSRKCRSVPYSKESVKSDRVFHRVHERRGSR</sequence>
<proteinExistence type="predicted"/>
<accession>A0AA39N0Z8</accession>
<feature type="transmembrane region" description="Helical" evidence="1">
    <location>
        <begin position="7"/>
        <end position="27"/>
    </location>
</feature>
<dbReference type="AlphaFoldDB" id="A0AA39N0Z8"/>